<gene>
    <name evidence="1" type="ORF">AQJ46_00990</name>
</gene>
<accession>A0A101SIF0</accession>
<name>A0A101SIF0_9ACTN</name>
<comment type="caution">
    <text evidence="1">The sequence shown here is derived from an EMBL/GenBank/DDBJ whole genome shotgun (WGS) entry which is preliminary data.</text>
</comment>
<evidence type="ECO:0000313" key="2">
    <source>
        <dbReference type="Proteomes" id="UP000053669"/>
    </source>
</evidence>
<reference evidence="1 2" key="1">
    <citation type="submission" date="2015-10" db="EMBL/GenBank/DDBJ databases">
        <title>Draft genome sequence of Streptomyces canus DSM 40017, type strain for the species Streptomyces canus.</title>
        <authorList>
            <person name="Ruckert C."/>
            <person name="Winkler A."/>
            <person name="Kalinowski J."/>
            <person name="Kampfer P."/>
            <person name="Glaeser S."/>
        </authorList>
    </citation>
    <scope>NUCLEOTIDE SEQUENCE [LARGE SCALE GENOMIC DNA]</scope>
    <source>
        <strain evidence="1 2">DSM 40017</strain>
    </source>
</reference>
<sequence>MEGAGGGIHELLGDGVGADPADLGVLSRFPVLGFAGPFVGGEDDGEEAVGGFPAQAPLLMWATFRDSGITVRPVSSYSSRTAVSVMGSPGSLLPTGRSHMPWANLAFWLRWRRTTRLMVSSWTMTAATRRVMDSRPC</sequence>
<organism evidence="1 2">
    <name type="scientific">Streptomyces canus</name>
    <dbReference type="NCBI Taxonomy" id="58343"/>
    <lineage>
        <taxon>Bacteria</taxon>
        <taxon>Bacillati</taxon>
        <taxon>Actinomycetota</taxon>
        <taxon>Actinomycetes</taxon>
        <taxon>Kitasatosporales</taxon>
        <taxon>Streptomycetaceae</taxon>
        <taxon>Streptomyces</taxon>
        <taxon>Streptomyces aurantiacus group</taxon>
    </lineage>
</organism>
<dbReference type="Proteomes" id="UP000053669">
    <property type="component" value="Unassembled WGS sequence"/>
</dbReference>
<proteinExistence type="predicted"/>
<dbReference type="EMBL" id="LMWU01000001">
    <property type="protein sequence ID" value="KUN74192.1"/>
    <property type="molecule type" value="Genomic_DNA"/>
</dbReference>
<protein>
    <submittedName>
        <fullName evidence="1">Uncharacterized protein</fullName>
    </submittedName>
</protein>
<dbReference type="AlphaFoldDB" id="A0A101SIF0"/>
<evidence type="ECO:0000313" key="1">
    <source>
        <dbReference type="EMBL" id="KUN74192.1"/>
    </source>
</evidence>